<evidence type="ECO:0000313" key="2">
    <source>
        <dbReference type="Proteomes" id="UP000539175"/>
    </source>
</evidence>
<protein>
    <submittedName>
        <fullName evidence="1">Uncharacterized protein</fullName>
    </submittedName>
</protein>
<comment type="caution">
    <text evidence="1">The sequence shown here is derived from an EMBL/GenBank/DDBJ whole genome shotgun (WGS) entry which is preliminary data.</text>
</comment>
<dbReference type="Proteomes" id="UP000539175">
    <property type="component" value="Unassembled WGS sequence"/>
</dbReference>
<organism evidence="1 2">
    <name type="scientific">Nitrospirillum iridis</name>
    <dbReference type="NCBI Taxonomy" id="765888"/>
    <lineage>
        <taxon>Bacteria</taxon>
        <taxon>Pseudomonadati</taxon>
        <taxon>Pseudomonadota</taxon>
        <taxon>Alphaproteobacteria</taxon>
        <taxon>Rhodospirillales</taxon>
        <taxon>Azospirillaceae</taxon>
        <taxon>Nitrospirillum</taxon>
    </lineage>
</organism>
<proteinExistence type="predicted"/>
<sequence length="142" mass="15930">MLAWIGAHLRGDEMPLRKKMKNNIRLALLLISVPLIFTFNNSKNKEDSLPLPVITPRALWVAQNAVEAEERIRQGDFKSANVLLKQALKALGACWKPGVFDDTDQRMAVAEADEDDGNLENAAVNRYAVLRIRMNSCPQTFP</sequence>
<reference evidence="1 2" key="1">
    <citation type="submission" date="2020-08" db="EMBL/GenBank/DDBJ databases">
        <title>Genomic Encyclopedia of Type Strains, Phase IV (KMG-IV): sequencing the most valuable type-strain genomes for metagenomic binning, comparative biology and taxonomic classification.</title>
        <authorList>
            <person name="Goeker M."/>
        </authorList>
    </citation>
    <scope>NUCLEOTIDE SEQUENCE [LARGE SCALE GENOMIC DNA]</scope>
    <source>
        <strain evidence="1 2">DSM 22198</strain>
    </source>
</reference>
<name>A0A7X0EBH2_9PROT</name>
<keyword evidence="2" id="KW-1185">Reference proteome</keyword>
<dbReference type="AlphaFoldDB" id="A0A7X0EBH2"/>
<gene>
    <name evidence="1" type="ORF">FHS74_000651</name>
</gene>
<dbReference type="EMBL" id="JACIIZ010000002">
    <property type="protein sequence ID" value="MBB6250110.1"/>
    <property type="molecule type" value="Genomic_DNA"/>
</dbReference>
<evidence type="ECO:0000313" key="1">
    <source>
        <dbReference type="EMBL" id="MBB6250110.1"/>
    </source>
</evidence>
<accession>A0A7X0EBH2</accession>